<gene>
    <name evidence="1" type="ORF">DJ533_08700</name>
</gene>
<dbReference type="RefSeq" id="WP_065992119.1">
    <property type="nucleotide sequence ID" value="NZ_CP029397.2"/>
</dbReference>
<dbReference type="AlphaFoldDB" id="A0A2S2FCL0"/>
<protein>
    <submittedName>
        <fullName evidence="1">Uncharacterized protein</fullName>
    </submittedName>
</protein>
<dbReference type="OrthoDB" id="675334at2"/>
<dbReference type="KEGG" id="adv:DJ533_08700"/>
<name>A0A2S2FCL0_9GAMM</name>
<dbReference type="Proteomes" id="UP000245977">
    <property type="component" value="Chromosome"/>
</dbReference>
<sequence>MSFDIQLFHLQTMHDAKNLNDEDFFEHVDNFTEFSNTQFEALKARLLSYDYEITRIVDDTLHFKKADDASSAVAYLTRYAIYFSASFNQEDAFEISMTASEFTDTGEFAKFDPQLGEWEC</sequence>
<dbReference type="EMBL" id="CP029397">
    <property type="protein sequence ID" value="AWL28638.1"/>
    <property type="molecule type" value="Genomic_DNA"/>
</dbReference>
<organism evidence="1 2">
    <name type="scientific">Acinetobacter defluvii</name>
    <dbReference type="NCBI Taxonomy" id="1871111"/>
    <lineage>
        <taxon>Bacteria</taxon>
        <taxon>Pseudomonadati</taxon>
        <taxon>Pseudomonadota</taxon>
        <taxon>Gammaproteobacteria</taxon>
        <taxon>Moraxellales</taxon>
        <taxon>Moraxellaceae</taxon>
        <taxon>Acinetobacter</taxon>
    </lineage>
</organism>
<accession>A0A2S2FCL0</accession>
<evidence type="ECO:0000313" key="1">
    <source>
        <dbReference type="EMBL" id="AWL28638.1"/>
    </source>
</evidence>
<keyword evidence="2" id="KW-1185">Reference proteome</keyword>
<proteinExistence type="predicted"/>
<evidence type="ECO:0000313" key="2">
    <source>
        <dbReference type="Proteomes" id="UP000245977"/>
    </source>
</evidence>
<reference evidence="1" key="1">
    <citation type="submission" date="2019-08" db="EMBL/GenBank/DDBJ databases">
        <title>The complete genome of Acinetobacter defluvii strain WCHAD010030.</title>
        <authorList>
            <person name="Hu Y."/>
            <person name="Qin J."/>
            <person name="Feng Y."/>
            <person name="Zong Z."/>
        </authorList>
    </citation>
    <scope>NUCLEOTIDE SEQUENCE</scope>
    <source>
        <strain evidence="1">WCHA30</strain>
    </source>
</reference>
<dbReference type="STRING" id="1871111.GCA_001704615_00171"/>